<dbReference type="RefSeq" id="WP_091485349.1">
    <property type="nucleotide sequence ID" value="NZ_LT629692.1"/>
</dbReference>
<proteinExistence type="predicted"/>
<feature type="transmembrane region" description="Helical" evidence="2">
    <location>
        <begin position="77"/>
        <end position="100"/>
    </location>
</feature>
<gene>
    <name evidence="3" type="ORF">SAMN04489810_0333</name>
</gene>
<keyword evidence="4" id="KW-1185">Reference proteome</keyword>
<evidence type="ECO:0000313" key="4">
    <source>
        <dbReference type="Proteomes" id="UP000199009"/>
    </source>
</evidence>
<keyword evidence="2" id="KW-0472">Membrane</keyword>
<name>A0A1G7UBT8_9MICO</name>
<dbReference type="AlphaFoldDB" id="A0A1G7UBT8"/>
<accession>A0A1G7UBT8</accession>
<evidence type="ECO:0000256" key="1">
    <source>
        <dbReference type="SAM" id="MobiDB-lite"/>
    </source>
</evidence>
<reference evidence="3 4" key="1">
    <citation type="submission" date="2016-10" db="EMBL/GenBank/DDBJ databases">
        <authorList>
            <person name="de Groot N.N."/>
        </authorList>
    </citation>
    <scope>NUCLEOTIDE SEQUENCE [LARGE SCALE GENOMIC DNA]</scope>
    <source>
        <strain evidence="3 4">DSM 23142</strain>
    </source>
</reference>
<dbReference type="OrthoDB" id="5083700at2"/>
<dbReference type="EMBL" id="LT629692">
    <property type="protein sequence ID" value="SDG44904.1"/>
    <property type="molecule type" value="Genomic_DNA"/>
</dbReference>
<keyword evidence="2" id="KW-1133">Transmembrane helix</keyword>
<keyword evidence="2" id="KW-0812">Transmembrane</keyword>
<evidence type="ECO:0000313" key="3">
    <source>
        <dbReference type="EMBL" id="SDG44904.1"/>
    </source>
</evidence>
<feature type="region of interest" description="Disordered" evidence="1">
    <location>
        <begin position="140"/>
        <end position="161"/>
    </location>
</feature>
<protein>
    <submittedName>
        <fullName evidence="3">Uncharacterized protein</fullName>
    </submittedName>
</protein>
<organism evidence="3 4">
    <name type="scientific">Microbacterium pygmaeum</name>
    <dbReference type="NCBI Taxonomy" id="370764"/>
    <lineage>
        <taxon>Bacteria</taxon>
        <taxon>Bacillati</taxon>
        <taxon>Actinomycetota</taxon>
        <taxon>Actinomycetes</taxon>
        <taxon>Micrococcales</taxon>
        <taxon>Microbacteriaceae</taxon>
        <taxon>Microbacterium</taxon>
    </lineage>
</organism>
<dbReference type="Proteomes" id="UP000199009">
    <property type="component" value="Chromosome I"/>
</dbReference>
<evidence type="ECO:0000256" key="2">
    <source>
        <dbReference type="SAM" id="Phobius"/>
    </source>
</evidence>
<sequence>MDAEHGAPEPPRVDGERVVDSQVLPVVIRSTPRYGRFLWTGVVVGLLVAVVLTYSASLTEQPGGPMSTGASGILWVFAVYAAVCVAAALLLMGLLVMVLARHSSHRVRSARAEHETTLVDDLRHPVTDDIPRWVLDAEDLAPGTRRADPDGGAPMGSRPRA</sequence>
<feature type="transmembrane region" description="Helical" evidence="2">
    <location>
        <begin position="37"/>
        <end position="57"/>
    </location>
</feature>
<dbReference type="STRING" id="370764.SAMN04489810_0333"/>